<dbReference type="RefSeq" id="WP_139227926.1">
    <property type="nucleotide sequence ID" value="NZ_CP014007.2"/>
</dbReference>
<dbReference type="AlphaFoldDB" id="A0AA94H5J4"/>
<reference evidence="14 16" key="1">
    <citation type="submission" date="2016-10" db="EMBL/GenBank/DDBJ databases">
        <authorList>
            <person name="Varghese N."/>
            <person name="Submissions S."/>
        </authorList>
    </citation>
    <scope>NUCLEOTIDE SEQUENCE [LARGE SCALE GENOMIC DNA]</scope>
    <source>
        <strain evidence="14 16">CGMCC 1.7012</strain>
    </source>
</reference>
<evidence type="ECO:0000256" key="4">
    <source>
        <dbReference type="ARBA" id="ARBA00022452"/>
    </source>
</evidence>
<dbReference type="PANTHER" id="PTHR30451:SF21">
    <property type="entry name" value="FIMBRIAL USHER DOMAIN-CONTAINING PROTEIN YDET-RELATED"/>
    <property type="match status" value="1"/>
</dbReference>
<reference evidence="13 15" key="2">
    <citation type="submission" date="2021-03" db="EMBL/GenBank/DDBJ databases">
        <authorList>
            <person name="Li Y."/>
            <person name="Li S."/>
            <person name="Chen M."/>
            <person name="Peng G."/>
            <person name="Tan Z."/>
            <person name="An Q."/>
        </authorList>
    </citation>
    <scope>NUCLEOTIDE SEQUENCE [LARGE SCALE GENOMIC DNA]</scope>
    <source>
        <strain evidence="13 15">Ola 51</strain>
    </source>
</reference>
<comment type="similarity">
    <text evidence="2 10">Belongs to the fimbrial export usher family.</text>
</comment>
<dbReference type="GO" id="GO:0009297">
    <property type="term" value="P:pilus assembly"/>
    <property type="evidence" value="ECO:0007669"/>
    <property type="project" value="InterPro"/>
</dbReference>
<evidence type="ECO:0000313" key="14">
    <source>
        <dbReference type="EMBL" id="SFC85198.1"/>
    </source>
</evidence>
<dbReference type="GO" id="GO:0015473">
    <property type="term" value="F:fimbrial usher porin activity"/>
    <property type="evidence" value="ECO:0007669"/>
    <property type="project" value="InterPro"/>
</dbReference>
<dbReference type="FunFam" id="2.60.40.3110:FF:000001">
    <property type="entry name" value="Putative fimbrial outer membrane usher"/>
    <property type="match status" value="1"/>
</dbReference>
<protein>
    <submittedName>
        <fullName evidence="13 14">Outer membrane usher protein</fullName>
    </submittedName>
</protein>
<keyword evidence="4" id="KW-1134">Transmembrane beta strand</keyword>
<evidence type="ECO:0000259" key="12">
    <source>
        <dbReference type="Pfam" id="PF13954"/>
    </source>
</evidence>
<dbReference type="Gene3D" id="2.60.40.3110">
    <property type="match status" value="1"/>
</dbReference>
<evidence type="ECO:0000256" key="2">
    <source>
        <dbReference type="ARBA" id="ARBA00008064"/>
    </source>
</evidence>
<dbReference type="InterPro" id="IPR037224">
    <property type="entry name" value="PapC_N_sf"/>
</dbReference>
<dbReference type="InterPro" id="IPR025949">
    <property type="entry name" value="PapC-like_C"/>
</dbReference>
<evidence type="ECO:0000256" key="1">
    <source>
        <dbReference type="ARBA" id="ARBA00004571"/>
    </source>
</evidence>
<dbReference type="Gene3D" id="3.10.20.410">
    <property type="match status" value="1"/>
</dbReference>
<dbReference type="SUPFAM" id="SSF141729">
    <property type="entry name" value="FimD N-terminal domain-like"/>
    <property type="match status" value="1"/>
</dbReference>
<dbReference type="Proteomes" id="UP000078227">
    <property type="component" value="Chromosome"/>
</dbReference>
<dbReference type="Pfam" id="PF00577">
    <property type="entry name" value="Usher"/>
    <property type="match status" value="1"/>
</dbReference>
<gene>
    <name evidence="13" type="ORF">AWR26_04260</name>
    <name evidence="14" type="ORF">SAMN05216286_3460</name>
</gene>
<dbReference type="InterPro" id="IPR043142">
    <property type="entry name" value="PapC-like_C_sf"/>
</dbReference>
<proteinExistence type="inferred from homology"/>
<dbReference type="InterPro" id="IPR000015">
    <property type="entry name" value="Fimb_usher"/>
</dbReference>
<dbReference type="EMBL" id="FOKO01000004">
    <property type="protein sequence ID" value="SFC85198.1"/>
    <property type="molecule type" value="Genomic_DNA"/>
</dbReference>
<keyword evidence="9 10" id="KW-0998">Cell outer membrane</keyword>
<dbReference type="PROSITE" id="PS01151">
    <property type="entry name" value="FIMBRIAL_USHER"/>
    <property type="match status" value="1"/>
</dbReference>
<keyword evidence="6 10" id="KW-0812">Transmembrane</keyword>
<evidence type="ECO:0000256" key="3">
    <source>
        <dbReference type="ARBA" id="ARBA00022448"/>
    </source>
</evidence>
<evidence type="ECO:0000313" key="15">
    <source>
        <dbReference type="Proteomes" id="UP000078227"/>
    </source>
</evidence>
<dbReference type="EMBL" id="CP014007">
    <property type="protein sequence ID" value="ANI85201.2"/>
    <property type="molecule type" value="Genomic_DNA"/>
</dbReference>
<evidence type="ECO:0000259" key="11">
    <source>
        <dbReference type="Pfam" id="PF13953"/>
    </source>
</evidence>
<keyword evidence="7" id="KW-0732">Signal</keyword>
<comment type="subcellular location">
    <subcellularLocation>
        <location evidence="1 10">Cell outer membrane</location>
        <topology evidence="1 10">Multi-pass membrane protein</topology>
    </subcellularLocation>
</comment>
<dbReference type="PANTHER" id="PTHR30451">
    <property type="entry name" value="OUTER MEMBRANE USHER PROTEIN"/>
    <property type="match status" value="1"/>
</dbReference>
<evidence type="ECO:0000256" key="7">
    <source>
        <dbReference type="ARBA" id="ARBA00022729"/>
    </source>
</evidence>
<evidence type="ECO:0000256" key="5">
    <source>
        <dbReference type="ARBA" id="ARBA00022558"/>
    </source>
</evidence>
<evidence type="ECO:0000256" key="8">
    <source>
        <dbReference type="ARBA" id="ARBA00023136"/>
    </source>
</evidence>
<keyword evidence="8 10" id="KW-0472">Membrane</keyword>
<evidence type="ECO:0000256" key="9">
    <source>
        <dbReference type="ARBA" id="ARBA00023237"/>
    </source>
</evidence>
<dbReference type="FunFam" id="2.60.40.2610:FF:000001">
    <property type="entry name" value="Outer membrane fimbrial usher protein"/>
    <property type="match status" value="1"/>
</dbReference>
<sequence>MKDESFNVHYKAGLSLLIRVTLVSFFFSDCVAAKSFFNPEFLKNGDQQNEIGDLSYFDMGLRQIPGIYRVDIWLNGKAIETSDVEFIAQKHEASDAIELAPCLNLQKMISLGLNENYIKQNPWLAKDPQRCDILSLIPEATAQYDTELQRLNLSIPQAALVRKNPNIVPPEQFDQGIPAFLLNYKFLASQTSSRQTSAKQDSYHLNLRPGLNIGAWRLRHYSTWSRTTDKYRNDDSWDNIYTYAQRDIIPLRSSLVLGQSTSPGDIFDSVGFTGIQLATDDTMSPENITGYAPVIRGIAKSNAKIVIRQNGYQIYETYVSPGAFEIDDLYQTNSNGDLHVTVQESDGSQQIFTVPYASLPVMRREGSLKYSLTSGVYRTYDNSIAETPFTQASASYGLPFNATLYGGVQAASKYQALAAGIGKNMGKIGAVSVDATQAWSTKKDAEKTSGQSWRIRYSKNITQTGTNFAIAGYRYSTSGFYTLGDVLNTYRDDNRRYQLYRVRNRTEMNINQSIGERLGYISLGGVIEDFWDNNRQNRSINTSYSNSWNNISYSLNYSYVQSIQNRGSFEKKYNDQIISLTVSLPLDQWLHTNHSLYAFNNMNIAKPGETSLMVGVAGTALEENNLNWSVQQGYGNKSNASGNLDLSYQGTYGELASSYGYSQQSRRFSYGVSGGMIVHERGLTLSQSLGESVALVEAPGAAGTSVSNHTGVKTDFRGYTVVPYVTPYRLNDIVLNSETLPDNMELNSNTATVVPTRGAVVRSSFDGKVGIKGFIRLLDRSGKILPFGATVTVQNAENNVSNFVGEEGQVYLTGLSDHGSLFAKWGNEANKQCKASYDFRDSPASPTGIQQAEAICQ</sequence>
<feature type="domain" description="PapC-like C-terminal" evidence="11">
    <location>
        <begin position="775"/>
        <end position="839"/>
    </location>
</feature>
<dbReference type="InterPro" id="IPR018030">
    <property type="entry name" value="Fimbrial_membr_usher_CS"/>
</dbReference>
<dbReference type="Pfam" id="PF13954">
    <property type="entry name" value="PapC_N"/>
    <property type="match status" value="1"/>
</dbReference>
<dbReference type="Pfam" id="PF13953">
    <property type="entry name" value="PapC_C"/>
    <property type="match status" value="1"/>
</dbReference>
<evidence type="ECO:0000256" key="10">
    <source>
        <dbReference type="RuleBase" id="RU003884"/>
    </source>
</evidence>
<name>A0AA94H5J4_9ENTR</name>
<accession>A0AA94H5J4</accession>
<dbReference type="Gene3D" id="2.60.40.2070">
    <property type="match status" value="1"/>
</dbReference>
<organism evidence="14 16">
    <name type="scientific">Kosakonia oryzae</name>
    <dbReference type="NCBI Taxonomy" id="497725"/>
    <lineage>
        <taxon>Bacteria</taxon>
        <taxon>Pseudomonadati</taxon>
        <taxon>Pseudomonadota</taxon>
        <taxon>Gammaproteobacteria</taxon>
        <taxon>Enterobacterales</taxon>
        <taxon>Enterobacteriaceae</taxon>
        <taxon>Kosakonia</taxon>
    </lineage>
</organism>
<dbReference type="InterPro" id="IPR042186">
    <property type="entry name" value="FimD_plug_dom"/>
</dbReference>
<evidence type="ECO:0000313" key="16">
    <source>
        <dbReference type="Proteomes" id="UP000182314"/>
    </source>
</evidence>
<evidence type="ECO:0000313" key="13">
    <source>
        <dbReference type="EMBL" id="ANI85201.2"/>
    </source>
</evidence>
<dbReference type="Proteomes" id="UP000182314">
    <property type="component" value="Unassembled WGS sequence"/>
</dbReference>
<dbReference type="GO" id="GO:0009279">
    <property type="term" value="C:cell outer membrane"/>
    <property type="evidence" value="ECO:0007669"/>
    <property type="project" value="UniProtKB-SubCell"/>
</dbReference>
<keyword evidence="5 10" id="KW-1029">Fimbrium biogenesis</keyword>
<dbReference type="Gene3D" id="2.60.40.2610">
    <property type="entry name" value="Outer membrane usher protein FimD, plug domain"/>
    <property type="match status" value="1"/>
</dbReference>
<keyword evidence="15" id="KW-1185">Reference proteome</keyword>
<feature type="domain" description="PapC N-terminal" evidence="12">
    <location>
        <begin position="37"/>
        <end position="186"/>
    </location>
</feature>
<evidence type="ECO:0000256" key="6">
    <source>
        <dbReference type="ARBA" id="ARBA00022692"/>
    </source>
</evidence>
<dbReference type="InterPro" id="IPR025885">
    <property type="entry name" value="PapC_N"/>
</dbReference>
<keyword evidence="3 10" id="KW-0813">Transport</keyword>